<evidence type="ECO:0000256" key="6">
    <source>
        <dbReference type="ARBA" id="ARBA00023088"/>
    </source>
</evidence>
<proteinExistence type="inferred from homology"/>
<dbReference type="NCBIfam" id="TIGR01167">
    <property type="entry name" value="LPXTG_anchor"/>
    <property type="match status" value="1"/>
</dbReference>
<keyword evidence="3" id="KW-0134">Cell wall</keyword>
<keyword evidence="4" id="KW-0964">Secreted</keyword>
<feature type="transmembrane region" description="Helical" evidence="8">
    <location>
        <begin position="536"/>
        <end position="556"/>
    </location>
</feature>
<sequence length="561" mass="58086">MRKKLNLLILGLVMFLLTIFAGGTVRAQAADLTSQLSGLTADAATTTIAEDGVTTPIANSDTLEAGQNYTIVYNWRIPDGLKVHDGDTATVTLPLTSAGGSASFAIVNQSTGKGIGQFTLDQTKSQNGTITFNGVDNTAVNRQGQITVNVTGKSSGGSGTEHGDFVIGKNGWVSGQTVKKIDGENVKVPTQVTWDIVFNPNDENYGATTITDTLGANQSFDEGSVKMVSPANEELPKTIVSPMTGDGQRVTFDFGNSQHKVEFTYTTTVTNLPNISHGSFTNTASLISDHGASGTSEIGNGAGTETNPAIAHKVVKWGGNGNYDGDNLSLVLTKHAADTNAPLPGAEYELLDNQGKVAKTGTTDENGKITFSKLPAGTYYYVETKNPTGYQLDPQPYRVEVQAIKGQTTTGVEVVDQLAPSDSSSGDSSGASIPIVPDSSTPTVPENPSDSNSSSNSDHSSSSSNSSSSNDSSGTSTASSTPVNDGGFGGNGDGDSSTPTSSAKRTTGGGAATTPQTRSHGKQAVSRLPQTSDQKLAGAMLIGFLLLGGALSYTAWRRNRD</sequence>
<dbReference type="Gene3D" id="2.60.40.740">
    <property type="match status" value="1"/>
</dbReference>
<gene>
    <name evidence="11" type="ORF">LZY01_10030</name>
</gene>
<dbReference type="InterPro" id="IPR008966">
    <property type="entry name" value="Adhesion_dom_sf"/>
</dbReference>
<dbReference type="Gene3D" id="2.60.40.1280">
    <property type="match status" value="1"/>
</dbReference>
<evidence type="ECO:0000256" key="5">
    <source>
        <dbReference type="ARBA" id="ARBA00022729"/>
    </source>
</evidence>
<dbReference type="InterPro" id="IPR011252">
    <property type="entry name" value="Fibrogen-bd_dom1"/>
</dbReference>
<feature type="compositionally biased region" description="Low complexity" evidence="7">
    <location>
        <begin position="419"/>
        <end position="435"/>
    </location>
</feature>
<evidence type="ECO:0000256" key="8">
    <source>
        <dbReference type="SAM" id="Phobius"/>
    </source>
</evidence>
<name>A0ABQ0WVE2_9LACO</name>
<dbReference type="InterPro" id="IPR041171">
    <property type="entry name" value="SDR_Ig"/>
</dbReference>
<organism evidence="11 12">
    <name type="scientific">Levilactobacillus zymae</name>
    <dbReference type="NCBI Taxonomy" id="267363"/>
    <lineage>
        <taxon>Bacteria</taxon>
        <taxon>Bacillati</taxon>
        <taxon>Bacillota</taxon>
        <taxon>Bacilli</taxon>
        <taxon>Lactobacillales</taxon>
        <taxon>Lactobacillaceae</taxon>
        <taxon>Levilactobacillus</taxon>
    </lineage>
</organism>
<keyword evidence="8" id="KW-0812">Transmembrane</keyword>
<evidence type="ECO:0000256" key="1">
    <source>
        <dbReference type="ARBA" id="ARBA00004168"/>
    </source>
</evidence>
<dbReference type="Pfam" id="PF17961">
    <property type="entry name" value="Big_8"/>
    <property type="match status" value="1"/>
</dbReference>
<dbReference type="PANTHER" id="PTHR36108:SF13">
    <property type="entry name" value="COLOSSIN-B-RELATED"/>
    <property type="match status" value="1"/>
</dbReference>
<dbReference type="PANTHER" id="PTHR36108">
    <property type="entry name" value="COLOSSIN-B-RELATED"/>
    <property type="match status" value="1"/>
</dbReference>
<feature type="compositionally biased region" description="Polar residues" evidence="7">
    <location>
        <begin position="438"/>
        <end position="448"/>
    </location>
</feature>
<dbReference type="SUPFAM" id="SSF49478">
    <property type="entry name" value="Cna protein B-type domain"/>
    <property type="match status" value="1"/>
</dbReference>
<keyword evidence="8" id="KW-1133">Transmembrane helix</keyword>
<feature type="domain" description="SpaA-like prealbumin fold" evidence="9">
    <location>
        <begin position="329"/>
        <end position="407"/>
    </location>
</feature>
<feature type="compositionally biased region" description="Polar residues" evidence="7">
    <location>
        <begin position="496"/>
        <end position="505"/>
    </location>
</feature>
<accession>A0ABQ0WVE2</accession>
<feature type="compositionally biased region" description="Low complexity" evidence="7">
    <location>
        <begin position="449"/>
        <end position="485"/>
    </location>
</feature>
<protein>
    <recommendedName>
        <fullName evidence="13">LPXTG cell wall anchor domain-containing protein</fullName>
    </recommendedName>
</protein>
<evidence type="ECO:0000259" key="10">
    <source>
        <dbReference type="Pfam" id="PF17961"/>
    </source>
</evidence>
<dbReference type="SUPFAM" id="SSF49401">
    <property type="entry name" value="Bacterial adhesins"/>
    <property type="match status" value="2"/>
</dbReference>
<evidence type="ECO:0000256" key="3">
    <source>
        <dbReference type="ARBA" id="ARBA00022512"/>
    </source>
</evidence>
<dbReference type="Proteomes" id="UP000321794">
    <property type="component" value="Unassembled WGS sequence"/>
</dbReference>
<evidence type="ECO:0000256" key="2">
    <source>
        <dbReference type="ARBA" id="ARBA00007257"/>
    </source>
</evidence>
<feature type="region of interest" description="Disordered" evidence="7">
    <location>
        <begin position="418"/>
        <end position="531"/>
    </location>
</feature>
<evidence type="ECO:0008006" key="13">
    <source>
        <dbReference type="Google" id="ProtNLM"/>
    </source>
</evidence>
<dbReference type="RefSeq" id="WP_057734289.1">
    <property type="nucleotide sequence ID" value="NZ_BJZK01000008.1"/>
</dbReference>
<evidence type="ECO:0000313" key="11">
    <source>
        <dbReference type="EMBL" id="GEO71835.1"/>
    </source>
</evidence>
<reference evidence="11 12" key="1">
    <citation type="submission" date="2019-07" db="EMBL/GenBank/DDBJ databases">
        <title>Whole genome shotgun sequence of Lactobacillus zymae NBRC 107157.</title>
        <authorList>
            <person name="Hosoyama A."/>
            <person name="Uohara A."/>
            <person name="Ohji S."/>
            <person name="Ichikawa N."/>
        </authorList>
    </citation>
    <scope>NUCLEOTIDE SEQUENCE [LARGE SCALE GENOMIC DNA]</scope>
    <source>
        <strain evidence="11 12">NBRC 107157</strain>
    </source>
</reference>
<dbReference type="InterPro" id="IPR013783">
    <property type="entry name" value="Ig-like_fold"/>
</dbReference>
<dbReference type="InterPro" id="IPR041033">
    <property type="entry name" value="SpaA_PFL_dom_1"/>
</dbReference>
<evidence type="ECO:0000259" key="9">
    <source>
        <dbReference type="Pfam" id="PF17802"/>
    </source>
</evidence>
<dbReference type="EMBL" id="BJZK01000008">
    <property type="protein sequence ID" value="GEO71835.1"/>
    <property type="molecule type" value="Genomic_DNA"/>
</dbReference>
<evidence type="ECO:0000313" key="12">
    <source>
        <dbReference type="Proteomes" id="UP000321794"/>
    </source>
</evidence>
<keyword evidence="5" id="KW-0732">Signal</keyword>
<keyword evidence="6" id="KW-0572">Peptidoglycan-anchor</keyword>
<comment type="caution">
    <text evidence="11">The sequence shown here is derived from an EMBL/GenBank/DDBJ whole genome shotgun (WGS) entry which is preliminary data.</text>
</comment>
<keyword evidence="12" id="KW-1185">Reference proteome</keyword>
<dbReference type="Gene3D" id="2.60.40.10">
    <property type="entry name" value="Immunoglobulins"/>
    <property type="match status" value="1"/>
</dbReference>
<comment type="similarity">
    <text evidence="2">Belongs to the serine-aspartate repeat-containing protein (SDr) family.</text>
</comment>
<keyword evidence="8" id="KW-0472">Membrane</keyword>
<dbReference type="Pfam" id="PF17802">
    <property type="entry name" value="SpaA"/>
    <property type="match status" value="1"/>
</dbReference>
<evidence type="ECO:0000256" key="4">
    <source>
        <dbReference type="ARBA" id="ARBA00022525"/>
    </source>
</evidence>
<comment type="subcellular location">
    <subcellularLocation>
        <location evidence="1">Secreted</location>
        <location evidence="1">Cell wall</location>
        <topology evidence="1">Peptidoglycan-anchor</topology>
    </subcellularLocation>
</comment>
<feature type="domain" description="SDR-like Ig" evidence="10">
    <location>
        <begin position="65"/>
        <end position="150"/>
    </location>
</feature>
<evidence type="ECO:0000256" key="7">
    <source>
        <dbReference type="SAM" id="MobiDB-lite"/>
    </source>
</evidence>